<dbReference type="PANTHER" id="PTHR36930:SF1">
    <property type="entry name" value="MOSC DOMAIN-CONTAINING PROTEIN"/>
    <property type="match status" value="1"/>
</dbReference>
<dbReference type="InterPro" id="IPR005302">
    <property type="entry name" value="MoCF_Sase_C"/>
</dbReference>
<dbReference type="PANTHER" id="PTHR36930">
    <property type="entry name" value="METAL-SULFUR CLUSTER BIOSYNTHESIS PROTEINS YUAD-RELATED"/>
    <property type="match status" value="1"/>
</dbReference>
<protein>
    <submittedName>
        <fullName evidence="2">MOSC domain-containing protein</fullName>
    </submittedName>
</protein>
<dbReference type="GO" id="GO:0030151">
    <property type="term" value="F:molybdenum ion binding"/>
    <property type="evidence" value="ECO:0007669"/>
    <property type="project" value="InterPro"/>
</dbReference>
<dbReference type="InterPro" id="IPR011037">
    <property type="entry name" value="Pyrv_Knase-like_insert_dom_sf"/>
</dbReference>
<dbReference type="SUPFAM" id="SSF50800">
    <property type="entry name" value="PK beta-barrel domain-like"/>
    <property type="match status" value="1"/>
</dbReference>
<sequence length="130" mass="14533">MNPVFCANVTKERGVENDVFGRPGKRQVTVMSTEQWQTACNIIETELDWLARRANLLISGYEFSAQDVGKKLHIGNDLILEITGETDPCKKMQAAHPKLEQALLPHWRGGITCKVVQTGLIQNGDMVQLK</sequence>
<evidence type="ECO:0000313" key="2">
    <source>
        <dbReference type="EMBL" id="MCL1143856.1"/>
    </source>
</evidence>
<reference evidence="2" key="1">
    <citation type="submission" date="2022-01" db="EMBL/GenBank/DDBJ databases">
        <title>Whole genome-based taxonomy of the Shewanellaceae.</title>
        <authorList>
            <person name="Martin-Rodriguez A.J."/>
        </authorList>
    </citation>
    <scope>NUCLEOTIDE SEQUENCE</scope>
    <source>
        <strain evidence="2">DSM 16422</strain>
    </source>
</reference>
<dbReference type="EMBL" id="JAKIKP010000012">
    <property type="protein sequence ID" value="MCL1143856.1"/>
    <property type="molecule type" value="Genomic_DNA"/>
</dbReference>
<evidence type="ECO:0000313" key="3">
    <source>
        <dbReference type="Proteomes" id="UP001139333"/>
    </source>
</evidence>
<dbReference type="GO" id="GO:0003824">
    <property type="term" value="F:catalytic activity"/>
    <property type="evidence" value="ECO:0007669"/>
    <property type="project" value="InterPro"/>
</dbReference>
<evidence type="ECO:0000259" key="1">
    <source>
        <dbReference type="PROSITE" id="PS51340"/>
    </source>
</evidence>
<dbReference type="GO" id="GO:0030170">
    <property type="term" value="F:pyridoxal phosphate binding"/>
    <property type="evidence" value="ECO:0007669"/>
    <property type="project" value="InterPro"/>
</dbReference>
<accession>A0A9X1ZWQ3</accession>
<keyword evidence="3" id="KW-1185">Reference proteome</keyword>
<dbReference type="AlphaFoldDB" id="A0A9X1ZWQ3"/>
<feature type="domain" description="MOSC" evidence="1">
    <location>
        <begin position="1"/>
        <end position="130"/>
    </location>
</feature>
<dbReference type="Pfam" id="PF03473">
    <property type="entry name" value="MOSC"/>
    <property type="match status" value="1"/>
</dbReference>
<dbReference type="PROSITE" id="PS51340">
    <property type="entry name" value="MOSC"/>
    <property type="match status" value="1"/>
</dbReference>
<dbReference type="RefSeq" id="WP_248996553.1">
    <property type="nucleotide sequence ID" value="NZ_JAKIKP010000012.1"/>
</dbReference>
<dbReference type="InterPro" id="IPR052716">
    <property type="entry name" value="MOSC_domain"/>
</dbReference>
<gene>
    <name evidence="2" type="ORF">L2672_14335</name>
</gene>
<organism evidence="2 3">
    <name type="scientific">Shewanella gaetbuli</name>
    <dbReference type="NCBI Taxonomy" id="220752"/>
    <lineage>
        <taxon>Bacteria</taxon>
        <taxon>Pseudomonadati</taxon>
        <taxon>Pseudomonadota</taxon>
        <taxon>Gammaproteobacteria</taxon>
        <taxon>Alteromonadales</taxon>
        <taxon>Shewanellaceae</taxon>
        <taxon>Shewanella</taxon>
    </lineage>
</organism>
<name>A0A9X1ZWQ3_9GAMM</name>
<comment type="caution">
    <text evidence="2">The sequence shown here is derived from an EMBL/GenBank/DDBJ whole genome shotgun (WGS) entry which is preliminary data.</text>
</comment>
<dbReference type="Proteomes" id="UP001139333">
    <property type="component" value="Unassembled WGS sequence"/>
</dbReference>
<proteinExistence type="predicted"/>
<dbReference type="Gene3D" id="2.40.33.20">
    <property type="entry name" value="PK beta-barrel domain-like"/>
    <property type="match status" value="1"/>
</dbReference>